<comment type="caution">
    <text evidence="1">The sequence shown here is derived from an EMBL/GenBank/DDBJ whole genome shotgun (WGS) entry which is preliminary data.</text>
</comment>
<reference evidence="1" key="1">
    <citation type="journal article" date="2014" name="Int. J. Syst. Evol. Microbiol.">
        <title>Complete genome sequence of Corynebacterium casei LMG S-19264T (=DSM 44701T), isolated from a smear-ripened cheese.</title>
        <authorList>
            <consortium name="US DOE Joint Genome Institute (JGI-PGF)"/>
            <person name="Walter F."/>
            <person name="Albersmeier A."/>
            <person name="Kalinowski J."/>
            <person name="Ruckert C."/>
        </authorList>
    </citation>
    <scope>NUCLEOTIDE SEQUENCE</scope>
    <source>
        <strain evidence="1">KCTC 42249</strain>
    </source>
</reference>
<reference evidence="1" key="2">
    <citation type="submission" date="2020-09" db="EMBL/GenBank/DDBJ databases">
        <authorList>
            <person name="Sun Q."/>
            <person name="Kim S."/>
        </authorList>
    </citation>
    <scope>NUCLEOTIDE SEQUENCE</scope>
    <source>
        <strain evidence="1">KCTC 42249</strain>
    </source>
</reference>
<protein>
    <submittedName>
        <fullName evidence="1">Uncharacterized protein</fullName>
    </submittedName>
</protein>
<organism evidence="1 2">
    <name type="scientific">Tianweitania populi</name>
    <dbReference type="NCBI Taxonomy" id="1607949"/>
    <lineage>
        <taxon>Bacteria</taxon>
        <taxon>Pseudomonadati</taxon>
        <taxon>Pseudomonadota</taxon>
        <taxon>Alphaproteobacteria</taxon>
        <taxon>Hyphomicrobiales</taxon>
        <taxon>Phyllobacteriaceae</taxon>
        <taxon>Tianweitania</taxon>
    </lineage>
</organism>
<evidence type="ECO:0000313" key="2">
    <source>
        <dbReference type="Proteomes" id="UP000630142"/>
    </source>
</evidence>
<dbReference type="Proteomes" id="UP000630142">
    <property type="component" value="Unassembled WGS sequence"/>
</dbReference>
<evidence type="ECO:0000313" key="1">
    <source>
        <dbReference type="EMBL" id="GHD19502.1"/>
    </source>
</evidence>
<name>A0A8J3GLL2_9HYPH</name>
<dbReference type="EMBL" id="BMZQ01000002">
    <property type="protein sequence ID" value="GHD19502.1"/>
    <property type="molecule type" value="Genomic_DNA"/>
</dbReference>
<proteinExistence type="predicted"/>
<gene>
    <name evidence="1" type="ORF">GCM10016234_31280</name>
</gene>
<keyword evidence="2" id="KW-1185">Reference proteome</keyword>
<accession>A0A8J3GLL2</accession>
<dbReference type="AlphaFoldDB" id="A0A8J3GLL2"/>
<sequence length="105" mass="11534">MQQGTSQNILMRPFNNFSARFVEMVKYCRVILVVPILSALAETVGSLFPDLAGDAALEEESLVLRDKGASCRAVTLRGAMAVMTGQCRTECWTRMEQANLSSYAP</sequence>